<keyword evidence="4 7" id="KW-0521">NADP</keyword>
<keyword evidence="2 7" id="KW-0028">Amino-acid biosynthesis</keyword>
<organism evidence="8 9">
    <name type="scientific">Candidatus Amulumruptor caecigallinarius</name>
    <dbReference type="NCBI Taxonomy" id="2109911"/>
    <lineage>
        <taxon>Bacteria</taxon>
        <taxon>Pseudomonadati</taxon>
        <taxon>Bacteroidota</taxon>
        <taxon>Bacteroidia</taxon>
        <taxon>Bacteroidales</taxon>
        <taxon>Muribaculaceae</taxon>
        <taxon>Candidatus Amulumruptor</taxon>
    </lineage>
</organism>
<dbReference type="PANTHER" id="PTHR11063">
    <property type="entry name" value="GLUTAMATE SEMIALDEHYDE DEHYDROGENASE"/>
    <property type="match status" value="1"/>
</dbReference>
<evidence type="ECO:0000256" key="7">
    <source>
        <dbReference type="HAMAP-Rule" id="MF_00412"/>
    </source>
</evidence>
<dbReference type="NCBIfam" id="NF001221">
    <property type="entry name" value="PRK00197.1"/>
    <property type="match status" value="1"/>
</dbReference>
<reference evidence="8" key="2">
    <citation type="submission" date="2021-09" db="EMBL/GenBank/DDBJ databases">
        <authorList>
            <person name="Gilroy R."/>
        </authorList>
    </citation>
    <scope>NUCLEOTIDE SEQUENCE</scope>
    <source>
        <strain evidence="8">4100</strain>
    </source>
</reference>
<keyword evidence="5 7" id="KW-0560">Oxidoreductase</keyword>
<dbReference type="EMBL" id="DYXT01000016">
    <property type="protein sequence ID" value="HJE38557.1"/>
    <property type="molecule type" value="Genomic_DNA"/>
</dbReference>
<dbReference type="InterPro" id="IPR016161">
    <property type="entry name" value="Ald_DH/histidinol_DH"/>
</dbReference>
<dbReference type="EC" id="1.2.1.41" evidence="7"/>
<keyword evidence="7" id="KW-0963">Cytoplasm</keyword>
<dbReference type="Gene3D" id="3.40.605.10">
    <property type="entry name" value="Aldehyde Dehydrogenase, Chain A, domain 1"/>
    <property type="match status" value="1"/>
</dbReference>
<dbReference type="Proteomes" id="UP000711407">
    <property type="component" value="Unassembled WGS sequence"/>
</dbReference>
<dbReference type="GO" id="GO:0005737">
    <property type="term" value="C:cytoplasm"/>
    <property type="evidence" value="ECO:0007669"/>
    <property type="project" value="UniProtKB-SubCell"/>
</dbReference>
<dbReference type="AlphaFoldDB" id="A0A921E995"/>
<proteinExistence type="inferred from homology"/>
<dbReference type="GO" id="GO:0004350">
    <property type="term" value="F:glutamate-5-semialdehyde dehydrogenase activity"/>
    <property type="evidence" value="ECO:0007669"/>
    <property type="project" value="UniProtKB-UniRule"/>
</dbReference>
<comment type="pathway">
    <text evidence="1 7">Amino-acid biosynthesis; L-proline biosynthesis; L-glutamate 5-semialdehyde from L-glutamate: step 2/2.</text>
</comment>
<dbReference type="InterPro" id="IPR020593">
    <property type="entry name" value="G-glutamylP_reductase_CS"/>
</dbReference>
<dbReference type="InterPro" id="IPR000965">
    <property type="entry name" value="GPR_dom"/>
</dbReference>
<evidence type="ECO:0000256" key="1">
    <source>
        <dbReference type="ARBA" id="ARBA00004985"/>
    </source>
</evidence>
<dbReference type="HAMAP" id="MF_00412">
    <property type="entry name" value="ProA"/>
    <property type="match status" value="1"/>
</dbReference>
<evidence type="ECO:0000256" key="6">
    <source>
        <dbReference type="ARBA" id="ARBA00049024"/>
    </source>
</evidence>
<comment type="subcellular location">
    <subcellularLocation>
        <location evidence="7">Cytoplasm</location>
    </subcellularLocation>
</comment>
<evidence type="ECO:0000256" key="4">
    <source>
        <dbReference type="ARBA" id="ARBA00022857"/>
    </source>
</evidence>
<dbReference type="NCBIfam" id="TIGR00407">
    <property type="entry name" value="proA"/>
    <property type="match status" value="1"/>
</dbReference>
<dbReference type="GO" id="GO:0055129">
    <property type="term" value="P:L-proline biosynthetic process"/>
    <property type="evidence" value="ECO:0007669"/>
    <property type="project" value="UniProtKB-UniRule"/>
</dbReference>
<evidence type="ECO:0000313" key="8">
    <source>
        <dbReference type="EMBL" id="HJE38557.1"/>
    </source>
</evidence>
<evidence type="ECO:0000256" key="2">
    <source>
        <dbReference type="ARBA" id="ARBA00022605"/>
    </source>
</evidence>
<evidence type="ECO:0000256" key="3">
    <source>
        <dbReference type="ARBA" id="ARBA00022650"/>
    </source>
</evidence>
<comment type="function">
    <text evidence="7">Catalyzes the NADPH-dependent reduction of L-glutamate 5-phosphate into L-glutamate 5-semialdehyde and phosphate. The product spontaneously undergoes cyclization to form 1-pyrroline-5-carboxylate.</text>
</comment>
<protein>
    <recommendedName>
        <fullName evidence="7">Gamma-glutamyl phosphate reductase</fullName>
        <shortName evidence="7">GPR</shortName>
        <ecNumber evidence="7">1.2.1.41</ecNumber>
    </recommendedName>
    <alternativeName>
        <fullName evidence="7">Glutamate-5-semialdehyde dehydrogenase</fullName>
    </alternativeName>
    <alternativeName>
        <fullName evidence="7">Glutamyl-gamma-semialdehyde dehydrogenase</fullName>
        <shortName evidence="7">GSA dehydrogenase</shortName>
    </alternativeName>
</protein>
<sequence>MDSNLTEIFSSVKQASRHMGALSVDRRNEVLLHLADALEADAPALLEANSRDLSRMDRSNPLYDRLQLTPERLAGIASDMRHVASLPCPVGEIIDESERPNGLRLRRVRVPFGVIGIIYEARPNVTFDVFALCFKTANACILKGGSDAEDSNKAIVSLIRRVLRDEGIDENVVALLPATHEATAAMLDAVGYVDVCIPRGGKRLINFVRDNARIPVIETGAGVVSTYFDQYGDLSMGRDIIFNAKTRRVSVCNALDTLIIHKDRLADLPLLVKPMADKSVEIYADDRAYTALEGRYTETLLQRADADTFATEWMDYKMGIRTVDSLAEAIDHIAAYGSGHSECIVTGNPDHAERFRQEVDAACVYVNAPTSFTDGAQFGLGAEIGISTQKLGPRGPMGLTEITTYRWLIDGNGQTRP</sequence>
<dbReference type="GO" id="GO:0050661">
    <property type="term" value="F:NADP binding"/>
    <property type="evidence" value="ECO:0007669"/>
    <property type="project" value="InterPro"/>
</dbReference>
<dbReference type="PROSITE" id="PS01223">
    <property type="entry name" value="PROA"/>
    <property type="match status" value="1"/>
</dbReference>
<dbReference type="InterPro" id="IPR016162">
    <property type="entry name" value="Ald_DH_N"/>
</dbReference>
<evidence type="ECO:0000313" key="9">
    <source>
        <dbReference type="Proteomes" id="UP000711407"/>
    </source>
</evidence>
<accession>A0A921E995</accession>
<dbReference type="PANTHER" id="PTHR11063:SF8">
    <property type="entry name" value="DELTA-1-PYRROLINE-5-CARBOXYLATE SYNTHASE"/>
    <property type="match status" value="1"/>
</dbReference>
<dbReference type="InterPro" id="IPR012134">
    <property type="entry name" value="Glu-5-SA_DH"/>
</dbReference>
<name>A0A921E995_9BACT</name>
<dbReference type="PIRSF" id="PIRSF000151">
    <property type="entry name" value="GPR"/>
    <property type="match status" value="1"/>
</dbReference>
<dbReference type="CDD" id="cd07079">
    <property type="entry name" value="ALDH_F18-19_ProA-GPR"/>
    <property type="match status" value="1"/>
</dbReference>
<comment type="caution">
    <text evidence="8">The sequence shown here is derived from an EMBL/GenBank/DDBJ whole genome shotgun (WGS) entry which is preliminary data.</text>
</comment>
<reference evidence="8" key="1">
    <citation type="journal article" date="2021" name="PeerJ">
        <title>Extensive microbial diversity within the chicken gut microbiome revealed by metagenomics and culture.</title>
        <authorList>
            <person name="Gilroy R."/>
            <person name="Ravi A."/>
            <person name="Getino M."/>
            <person name="Pursley I."/>
            <person name="Horton D.L."/>
            <person name="Alikhan N.F."/>
            <person name="Baker D."/>
            <person name="Gharbi K."/>
            <person name="Hall N."/>
            <person name="Watson M."/>
            <person name="Adriaenssens E.M."/>
            <person name="Foster-Nyarko E."/>
            <person name="Jarju S."/>
            <person name="Secka A."/>
            <person name="Antonio M."/>
            <person name="Oren A."/>
            <person name="Chaudhuri R.R."/>
            <person name="La Ragione R."/>
            <person name="Hildebrand F."/>
            <person name="Pallen M.J."/>
        </authorList>
    </citation>
    <scope>NUCLEOTIDE SEQUENCE</scope>
    <source>
        <strain evidence="8">4100</strain>
    </source>
</reference>
<comment type="similarity">
    <text evidence="7">Belongs to the gamma-glutamyl phosphate reductase family.</text>
</comment>
<keyword evidence="3 7" id="KW-0641">Proline biosynthesis</keyword>
<dbReference type="InterPro" id="IPR016163">
    <property type="entry name" value="Ald_DH_C"/>
</dbReference>
<gene>
    <name evidence="7" type="primary">proA</name>
    <name evidence="8" type="ORF">K8V47_02170</name>
</gene>
<evidence type="ECO:0000256" key="5">
    <source>
        <dbReference type="ARBA" id="ARBA00023002"/>
    </source>
</evidence>
<dbReference type="SUPFAM" id="SSF53720">
    <property type="entry name" value="ALDH-like"/>
    <property type="match status" value="1"/>
</dbReference>
<dbReference type="Gene3D" id="3.40.309.10">
    <property type="entry name" value="Aldehyde Dehydrogenase, Chain A, domain 2"/>
    <property type="match status" value="1"/>
</dbReference>
<comment type="catalytic activity">
    <reaction evidence="6 7">
        <text>L-glutamate 5-semialdehyde + phosphate + NADP(+) = L-glutamyl 5-phosphate + NADPH + H(+)</text>
        <dbReference type="Rhea" id="RHEA:19541"/>
        <dbReference type="ChEBI" id="CHEBI:15378"/>
        <dbReference type="ChEBI" id="CHEBI:43474"/>
        <dbReference type="ChEBI" id="CHEBI:57783"/>
        <dbReference type="ChEBI" id="CHEBI:58066"/>
        <dbReference type="ChEBI" id="CHEBI:58274"/>
        <dbReference type="ChEBI" id="CHEBI:58349"/>
        <dbReference type="EC" id="1.2.1.41"/>
    </reaction>
</comment>